<evidence type="ECO:0000313" key="3">
    <source>
        <dbReference type="Proteomes" id="UP000001861"/>
    </source>
</evidence>
<evidence type="ECO:0000313" key="2">
    <source>
        <dbReference type="EMBL" id="EAU93604.2"/>
    </source>
</evidence>
<dbReference type="OrthoDB" id="10337886at2759"/>
<dbReference type="InParanoid" id="A8N065"/>
<gene>
    <name evidence="2" type="ORF">CC1G_02834</name>
</gene>
<dbReference type="KEGG" id="cci:CC1G_02834"/>
<dbReference type="Proteomes" id="UP000001861">
    <property type="component" value="Unassembled WGS sequence"/>
</dbReference>
<dbReference type="AlphaFoldDB" id="A8N065"/>
<proteinExistence type="predicted"/>
<dbReference type="RefSeq" id="XP_001828253.2">
    <property type="nucleotide sequence ID" value="XM_001828201.2"/>
</dbReference>
<dbReference type="HOGENOM" id="CLU_973220_0_0_1"/>
<name>A8N065_COPC7</name>
<accession>A8N065</accession>
<dbReference type="VEuPathDB" id="FungiDB:CC1G_02834"/>
<keyword evidence="3" id="KW-1185">Reference proteome</keyword>
<dbReference type="EMBL" id="AACS02000001">
    <property type="protein sequence ID" value="EAU93604.2"/>
    <property type="molecule type" value="Genomic_DNA"/>
</dbReference>
<feature type="region of interest" description="Disordered" evidence="1">
    <location>
        <begin position="258"/>
        <end position="286"/>
    </location>
</feature>
<comment type="caution">
    <text evidence="2">The sequence shown here is derived from an EMBL/GenBank/DDBJ whole genome shotgun (WGS) entry which is preliminary data.</text>
</comment>
<organism evidence="2 3">
    <name type="scientific">Coprinopsis cinerea (strain Okayama-7 / 130 / ATCC MYA-4618 / FGSC 9003)</name>
    <name type="common">Inky cap fungus</name>
    <name type="synonym">Hormographiella aspergillata</name>
    <dbReference type="NCBI Taxonomy" id="240176"/>
    <lineage>
        <taxon>Eukaryota</taxon>
        <taxon>Fungi</taxon>
        <taxon>Dikarya</taxon>
        <taxon>Basidiomycota</taxon>
        <taxon>Agaricomycotina</taxon>
        <taxon>Agaricomycetes</taxon>
        <taxon>Agaricomycetidae</taxon>
        <taxon>Agaricales</taxon>
        <taxon>Agaricineae</taxon>
        <taxon>Psathyrellaceae</taxon>
        <taxon>Coprinopsis</taxon>
    </lineage>
</organism>
<protein>
    <submittedName>
        <fullName evidence="2">Uncharacterized protein</fullName>
    </submittedName>
</protein>
<evidence type="ECO:0000256" key="1">
    <source>
        <dbReference type="SAM" id="MobiDB-lite"/>
    </source>
</evidence>
<sequence>MPEDTKNLYDSILQESNHLRPNPVMKLDVKFEDGGAEPIGGHMESLAEVMKYEFDKDGPFQVEVTCTSVAAAYSEKDPADKNHINNYVMLTHDIVFAPIAHTTKHFGVTEYRVRVKPITNINSPSGRKAYWMKHEPGQTEKLINFSKTVTHGVSVNIGFFGDGNIEFSSSVSKTISMTEPSVRCDDHSSSGEINHSFLLTEAGAQKATHQFQLVHLASVPDEGLGDKRAKGQDDAQKLEFALEFEVISKLDSIRYNSVSKKHPASSVQPHPTQIFPVSAPPRPKAE</sequence>
<dbReference type="GeneID" id="6004591"/>
<reference evidence="2 3" key="1">
    <citation type="journal article" date="2010" name="Proc. Natl. Acad. Sci. U.S.A.">
        <title>Insights into evolution of multicellular fungi from the assembled chromosomes of the mushroom Coprinopsis cinerea (Coprinus cinereus).</title>
        <authorList>
            <person name="Stajich J.E."/>
            <person name="Wilke S.K."/>
            <person name="Ahren D."/>
            <person name="Au C.H."/>
            <person name="Birren B.W."/>
            <person name="Borodovsky M."/>
            <person name="Burns C."/>
            <person name="Canback B."/>
            <person name="Casselton L.A."/>
            <person name="Cheng C.K."/>
            <person name="Deng J."/>
            <person name="Dietrich F.S."/>
            <person name="Fargo D.C."/>
            <person name="Farman M.L."/>
            <person name="Gathman A.C."/>
            <person name="Goldberg J."/>
            <person name="Guigo R."/>
            <person name="Hoegger P.J."/>
            <person name="Hooker J.B."/>
            <person name="Huggins A."/>
            <person name="James T.Y."/>
            <person name="Kamada T."/>
            <person name="Kilaru S."/>
            <person name="Kodira C."/>
            <person name="Kues U."/>
            <person name="Kupfer D."/>
            <person name="Kwan H.S."/>
            <person name="Lomsadze A."/>
            <person name="Li W."/>
            <person name="Lilly W.W."/>
            <person name="Ma L.J."/>
            <person name="Mackey A.J."/>
            <person name="Manning G."/>
            <person name="Martin F."/>
            <person name="Muraguchi H."/>
            <person name="Natvig D.O."/>
            <person name="Palmerini H."/>
            <person name="Ramesh M.A."/>
            <person name="Rehmeyer C.J."/>
            <person name="Roe B.A."/>
            <person name="Shenoy N."/>
            <person name="Stanke M."/>
            <person name="Ter-Hovhannisyan V."/>
            <person name="Tunlid A."/>
            <person name="Velagapudi R."/>
            <person name="Vision T.J."/>
            <person name="Zeng Q."/>
            <person name="Zolan M.E."/>
            <person name="Pukkila P.J."/>
        </authorList>
    </citation>
    <scope>NUCLEOTIDE SEQUENCE [LARGE SCALE GENOMIC DNA]</scope>
    <source>
        <strain evidence="3">Okayama-7 / 130 / ATCC MYA-4618 / FGSC 9003</strain>
    </source>
</reference>